<dbReference type="OrthoDB" id="3561359at2759"/>
<dbReference type="PANTHER" id="PTHR23502:SF7">
    <property type="entry name" value="DRUG_PROTON ANTIPORTER YHK8-RELATED"/>
    <property type="match status" value="1"/>
</dbReference>
<evidence type="ECO:0000256" key="5">
    <source>
        <dbReference type="ARBA" id="ARBA00023136"/>
    </source>
</evidence>
<dbReference type="SUPFAM" id="SSF103473">
    <property type="entry name" value="MFS general substrate transporter"/>
    <property type="match status" value="1"/>
</dbReference>
<feature type="compositionally biased region" description="Polar residues" evidence="6">
    <location>
        <begin position="171"/>
        <end position="186"/>
    </location>
</feature>
<keyword evidence="10" id="KW-1185">Reference proteome</keyword>
<feature type="domain" description="Major facilitator superfamily (MFS) profile" evidence="8">
    <location>
        <begin position="297"/>
        <end position="681"/>
    </location>
</feature>
<dbReference type="GO" id="GO:0005886">
    <property type="term" value="C:plasma membrane"/>
    <property type="evidence" value="ECO:0007669"/>
    <property type="project" value="UniProtKB-SubCell"/>
</dbReference>
<keyword evidence="3 7" id="KW-0812">Transmembrane</keyword>
<evidence type="ECO:0000256" key="2">
    <source>
        <dbReference type="ARBA" id="ARBA00008335"/>
    </source>
</evidence>
<feature type="transmembrane region" description="Helical" evidence="7">
    <location>
        <begin position="606"/>
        <end position="624"/>
    </location>
</feature>
<feature type="compositionally biased region" description="Basic and acidic residues" evidence="6">
    <location>
        <begin position="48"/>
        <end position="68"/>
    </location>
</feature>
<reference evidence="9 10" key="1">
    <citation type="submission" date="2015-07" db="EMBL/GenBank/DDBJ databases">
        <title>Emmonsia species relationships and genome sequence.</title>
        <authorList>
            <consortium name="The Broad Institute Genomics Platform"/>
            <person name="Cuomo C.A."/>
            <person name="Munoz J.F."/>
            <person name="Imamovic A."/>
            <person name="Priest M.E."/>
            <person name="Young S."/>
            <person name="Clay O.K."/>
            <person name="McEwen J.G."/>
        </authorList>
    </citation>
    <scope>NUCLEOTIDE SEQUENCE [LARGE SCALE GENOMIC DNA]</scope>
    <source>
        <strain evidence="9 10">UAMH 9510</strain>
    </source>
</reference>
<gene>
    <name evidence="9" type="ORF">AJ78_05621</name>
</gene>
<evidence type="ECO:0000256" key="3">
    <source>
        <dbReference type="ARBA" id="ARBA00022692"/>
    </source>
</evidence>
<feature type="transmembrane region" description="Helical" evidence="7">
    <location>
        <begin position="362"/>
        <end position="381"/>
    </location>
</feature>
<organism evidence="9 10">
    <name type="scientific">Emergomyces pasteurianus Ep9510</name>
    <dbReference type="NCBI Taxonomy" id="1447872"/>
    <lineage>
        <taxon>Eukaryota</taxon>
        <taxon>Fungi</taxon>
        <taxon>Dikarya</taxon>
        <taxon>Ascomycota</taxon>
        <taxon>Pezizomycotina</taxon>
        <taxon>Eurotiomycetes</taxon>
        <taxon>Eurotiomycetidae</taxon>
        <taxon>Onygenales</taxon>
        <taxon>Ajellomycetaceae</taxon>
        <taxon>Emergomyces</taxon>
    </lineage>
</organism>
<evidence type="ECO:0000313" key="10">
    <source>
        <dbReference type="Proteomes" id="UP000182235"/>
    </source>
</evidence>
<comment type="subcellular location">
    <subcellularLocation>
        <location evidence="1">Cell membrane</location>
        <topology evidence="1">Multi-pass membrane protein</topology>
    </subcellularLocation>
</comment>
<evidence type="ECO:0000259" key="8">
    <source>
        <dbReference type="PROSITE" id="PS50850"/>
    </source>
</evidence>
<dbReference type="InterPro" id="IPR011701">
    <property type="entry name" value="MFS"/>
</dbReference>
<dbReference type="PROSITE" id="PS00216">
    <property type="entry name" value="SUGAR_TRANSPORT_1"/>
    <property type="match status" value="1"/>
</dbReference>
<feature type="transmembrane region" description="Helical" evidence="7">
    <location>
        <begin position="630"/>
        <end position="654"/>
    </location>
</feature>
<dbReference type="STRING" id="1447872.A0A1J9PBS1"/>
<feature type="compositionally biased region" description="Low complexity" evidence="6">
    <location>
        <begin position="10"/>
        <end position="19"/>
    </location>
</feature>
<feature type="transmembrane region" description="Helical" evidence="7">
    <location>
        <begin position="388"/>
        <end position="409"/>
    </location>
</feature>
<feature type="transmembrane region" description="Helical" evidence="7">
    <location>
        <begin position="451"/>
        <end position="472"/>
    </location>
</feature>
<evidence type="ECO:0000256" key="6">
    <source>
        <dbReference type="SAM" id="MobiDB-lite"/>
    </source>
</evidence>
<feature type="transmembrane region" description="Helical" evidence="7">
    <location>
        <begin position="331"/>
        <end position="350"/>
    </location>
</feature>
<dbReference type="PANTHER" id="PTHR23502">
    <property type="entry name" value="MAJOR FACILITATOR SUPERFAMILY"/>
    <property type="match status" value="1"/>
</dbReference>
<keyword evidence="5 7" id="KW-0472">Membrane</keyword>
<evidence type="ECO:0000256" key="7">
    <source>
        <dbReference type="SAM" id="Phobius"/>
    </source>
</evidence>
<evidence type="ECO:0000256" key="1">
    <source>
        <dbReference type="ARBA" id="ARBA00004651"/>
    </source>
</evidence>
<comment type="caution">
    <text evidence="9">The sequence shown here is derived from an EMBL/GenBank/DDBJ whole genome shotgun (WGS) entry which is preliminary data.</text>
</comment>
<feature type="transmembrane region" description="Helical" evidence="7">
    <location>
        <begin position="511"/>
        <end position="539"/>
    </location>
</feature>
<dbReference type="VEuPathDB" id="FungiDB:AJ78_05621"/>
<sequence>MATPRKNSESSDTSSTLDSPGGAHEQSEHGHYDTKHEQLFSGLADQKQAAEQREEEKREISHPEDRSFAYRKPGAGNLMKEFLGNRGHILKGRGGMLDPQINRLNSKIIVSSLAQNSHIFKSTTIRARVRYTGAVVALNLPRFNWALRILSEFRHVHGQRLSLHQVTSRINKMRETSGNPSGTWEESSAERSAQDENQDRGRSETKFEQIRGNKSGNDVRSASRASSRGSYSISRVYSLSDEYTHHAVNNDSLQEREEEKKAEEGPTGEEGEFIVTWDGPLDPDNPRNAKLARKWVAVLVLSVGSLCVTCTASLYTMTYAQIMEEFHCSRMAATVGLSLFMLGLGLGPLVLAPLSEFYGRRIIYVTSFASLLIWLIPCAVAQNIETMLVARFFTGLSGSAFLSVAGGTVGDMFAGHELGAPMMIYTVSPFLGPELGPLLGGFICKYTSWRWSFYMLLTWAASVLMAIVFLVPETYHPVLLRRKAVKIRRETGDERWKSPIEMLERSVAQTLLFTTLHGFTLSQVGLSFMSLFVGMMVAISTDPLWRKNYARLVHKRETNAGKPCEYEPEWRLPPAIVGAPLVSVGLFIFARTLCRDVHWIAPKIGTGVFGLGTILVYSGIYTFLVDAYPLYAASALAANSFLRSSFSAVFPLFGIQMYNRLGFDWASTLLAFLTVAMAPFP</sequence>
<name>A0A1J9PBS1_9EURO</name>
<keyword evidence="4 7" id="KW-1133">Transmembrane helix</keyword>
<dbReference type="FunFam" id="1.20.1250.20:FF:000082">
    <property type="entry name" value="MFS multidrug transporter, putative"/>
    <property type="match status" value="1"/>
</dbReference>
<dbReference type="GO" id="GO:0022857">
    <property type="term" value="F:transmembrane transporter activity"/>
    <property type="evidence" value="ECO:0007669"/>
    <property type="project" value="InterPro"/>
</dbReference>
<dbReference type="InterPro" id="IPR020846">
    <property type="entry name" value="MFS_dom"/>
</dbReference>
<feature type="region of interest" description="Disordered" evidence="6">
    <location>
        <begin position="1"/>
        <end position="71"/>
    </location>
</feature>
<feature type="region of interest" description="Disordered" evidence="6">
    <location>
        <begin position="171"/>
        <end position="226"/>
    </location>
</feature>
<proteinExistence type="inferred from homology"/>
<accession>A0A1J9PBS1</accession>
<dbReference type="Gene3D" id="1.20.1250.20">
    <property type="entry name" value="MFS general substrate transporter like domains"/>
    <property type="match status" value="1"/>
</dbReference>
<dbReference type="Proteomes" id="UP000182235">
    <property type="component" value="Unassembled WGS sequence"/>
</dbReference>
<feature type="compositionally biased region" description="Basic and acidic residues" evidence="6">
    <location>
        <begin position="253"/>
        <end position="264"/>
    </location>
</feature>
<feature type="transmembrane region" description="Helical" evidence="7">
    <location>
        <begin position="295"/>
        <end position="319"/>
    </location>
</feature>
<dbReference type="GO" id="GO:0042908">
    <property type="term" value="P:xenobiotic transport"/>
    <property type="evidence" value="ECO:0007669"/>
    <property type="project" value="UniProtKB-ARBA"/>
</dbReference>
<protein>
    <recommendedName>
        <fullName evidence="8">Major facilitator superfamily (MFS) profile domain-containing protein</fullName>
    </recommendedName>
</protein>
<dbReference type="AlphaFoldDB" id="A0A1J9PBS1"/>
<evidence type="ECO:0000256" key="4">
    <source>
        <dbReference type="ARBA" id="ARBA00022989"/>
    </source>
</evidence>
<feature type="transmembrane region" description="Helical" evidence="7">
    <location>
        <begin position="661"/>
        <end position="680"/>
    </location>
</feature>
<feature type="compositionally biased region" description="Basic and acidic residues" evidence="6">
    <location>
        <begin position="25"/>
        <end position="38"/>
    </location>
</feature>
<evidence type="ECO:0000313" key="9">
    <source>
        <dbReference type="EMBL" id="OJD13984.1"/>
    </source>
</evidence>
<comment type="similarity">
    <text evidence="2">Belongs to the major facilitator superfamily.</text>
</comment>
<feature type="region of interest" description="Disordered" evidence="6">
    <location>
        <begin position="247"/>
        <end position="279"/>
    </location>
</feature>
<feature type="compositionally biased region" description="Basic and acidic residues" evidence="6">
    <location>
        <begin position="188"/>
        <end position="211"/>
    </location>
</feature>
<dbReference type="EMBL" id="LGRN01000253">
    <property type="protein sequence ID" value="OJD13984.1"/>
    <property type="molecule type" value="Genomic_DNA"/>
</dbReference>
<dbReference type="PROSITE" id="PS50850">
    <property type="entry name" value="MFS"/>
    <property type="match status" value="1"/>
</dbReference>
<dbReference type="Pfam" id="PF07690">
    <property type="entry name" value="MFS_1"/>
    <property type="match status" value="1"/>
</dbReference>
<dbReference type="GO" id="GO:0140115">
    <property type="term" value="P:export across plasma membrane"/>
    <property type="evidence" value="ECO:0007669"/>
    <property type="project" value="UniProtKB-ARBA"/>
</dbReference>
<dbReference type="InterPro" id="IPR005829">
    <property type="entry name" value="Sugar_transporter_CS"/>
</dbReference>
<dbReference type="CDD" id="cd17323">
    <property type="entry name" value="MFS_Tpo1_MDR_like"/>
    <property type="match status" value="1"/>
</dbReference>
<dbReference type="InterPro" id="IPR036259">
    <property type="entry name" value="MFS_trans_sf"/>
</dbReference>